<keyword evidence="2" id="KW-1185">Reference proteome</keyword>
<dbReference type="KEGG" id="bmic:BMR1_03g04655"/>
<dbReference type="RefSeq" id="XP_021338826.1">
    <property type="nucleotide sequence ID" value="XM_021482291.1"/>
</dbReference>
<dbReference type="OrthoDB" id="434697at2759"/>
<dbReference type="EMBL" id="LN871598">
    <property type="protein sequence ID" value="SJK86702.1"/>
    <property type="molecule type" value="Genomic_DNA"/>
</dbReference>
<accession>A0A1R4ACG5</accession>
<dbReference type="GeneID" id="24425578"/>
<sequence>MSRNPWIHIPILPEFLNVRSHGPDKIIKTLQHMAIRRITDINLLEDASETFFEASDRLYPLQLLKGLNSFYKLRYSNEAILSSVIGRIEDLLPINPPSSKRILDLLTIFSRLNICHPGAIEPLIANLELKIQDIENELSFAISSLSQLLVHNEKTINLLAAQAILTQNNHHLYSTFEAFSRHGIKNEELQNAVVSLMRNNKDISIKSKIKLLSAFNRIGCTDFDYFRGDIEKCIGDNPDMLIQISLWLNYYRLSISNLNVKLNLISDESLPFQLLLLVQILDESHKTELMQQAHRLSKLIHHLHTPTSVLQCLQMCVFSEVKWSNGGVLTEADRSTLSGMCNHALETLNNWVWALTISEQRMLLDVLLYLKTSSTLNVNLDRFTEYVNVPSLLPLFPPTLKFDDLDIIQIGSKSYMSEGDKIHFYHTERDRYVVVGSNTSQLSLRHLVTIRNINSLGNYILKEEFT</sequence>
<organism evidence="1 2">
    <name type="scientific">Babesia microti (strain RI)</name>
    <dbReference type="NCBI Taxonomy" id="1133968"/>
    <lineage>
        <taxon>Eukaryota</taxon>
        <taxon>Sar</taxon>
        <taxon>Alveolata</taxon>
        <taxon>Apicomplexa</taxon>
        <taxon>Aconoidasida</taxon>
        <taxon>Piroplasmida</taxon>
        <taxon>Babesiidae</taxon>
        <taxon>Babesia</taxon>
    </lineage>
</organism>
<protein>
    <submittedName>
        <fullName evidence="1">Uncharacterized protein</fullName>
    </submittedName>
</protein>
<name>A0A1R4ACG5_BABMR</name>
<reference evidence="1 2" key="2">
    <citation type="journal article" date="2013" name="PLoS ONE">
        <title>Whole genome mapping and re-organization of the nuclear and mitochondrial genomes of Babesia microti isolates.</title>
        <authorList>
            <person name="Cornillot E."/>
            <person name="Dassouli A."/>
            <person name="Garg A."/>
            <person name="Pachikara N."/>
            <person name="Randazzo S."/>
            <person name="Depoix D."/>
            <person name="Carcy B."/>
            <person name="Delbecq S."/>
            <person name="Frutos R."/>
            <person name="Silva J.C."/>
            <person name="Sutton R."/>
            <person name="Krause P.J."/>
            <person name="Mamoun C.B."/>
        </authorList>
    </citation>
    <scope>NUCLEOTIDE SEQUENCE [LARGE SCALE GENOMIC DNA]</scope>
    <source>
        <strain evidence="1 2">RI</strain>
    </source>
</reference>
<dbReference type="AlphaFoldDB" id="A0A1R4ACG5"/>
<proteinExistence type="predicted"/>
<evidence type="ECO:0000313" key="2">
    <source>
        <dbReference type="Proteomes" id="UP000002899"/>
    </source>
</evidence>
<reference evidence="1 2" key="3">
    <citation type="journal article" date="2016" name="Sci. Rep.">
        <title>Genome-wide diversity and gene expression profiling of Babesia microti isolates identify polymorphic genes that mediate host-pathogen interactions.</title>
        <authorList>
            <person name="Silva J.C."/>
            <person name="Cornillot E."/>
            <person name="McCracken C."/>
            <person name="Usmani-Brown S."/>
            <person name="Dwivedi A."/>
            <person name="Ifeonu O.O."/>
            <person name="Crabtree J."/>
            <person name="Gotia H.T."/>
            <person name="Virji A.Z."/>
            <person name="Reynes C."/>
            <person name="Colinge J."/>
            <person name="Kumar V."/>
            <person name="Lawres L."/>
            <person name="Pazzi J.E."/>
            <person name="Pablo J.V."/>
            <person name="Hung C."/>
            <person name="Brancato J."/>
            <person name="Kumari P."/>
            <person name="Orvis J."/>
            <person name="Tretina K."/>
            <person name="Chibucos M."/>
            <person name="Ott S."/>
            <person name="Sadzewicz L."/>
            <person name="Sengamalay N."/>
            <person name="Shetty A.C."/>
            <person name="Su Q."/>
            <person name="Tallon L."/>
            <person name="Fraser C.M."/>
            <person name="Frutos R."/>
            <person name="Molina D.M."/>
            <person name="Krause P.J."/>
            <person name="Ben Mamoun C."/>
        </authorList>
    </citation>
    <scope>NUCLEOTIDE SEQUENCE [LARGE SCALE GENOMIC DNA]</scope>
    <source>
        <strain evidence="1 2">RI</strain>
    </source>
</reference>
<dbReference type="Proteomes" id="UP000002899">
    <property type="component" value="Chromosome III"/>
</dbReference>
<reference evidence="1 2" key="1">
    <citation type="journal article" date="2012" name="Nucleic Acids Res.">
        <title>Sequencing of the smallest Apicomplexan genome from the human pathogen Babesia microti.</title>
        <authorList>
            <person name="Cornillot E."/>
            <person name="Hadj-Kaddour K."/>
            <person name="Dassouli A."/>
            <person name="Noel B."/>
            <person name="Ranwez V."/>
            <person name="Vacherie B."/>
            <person name="Augagneur Y."/>
            <person name="Bres V."/>
            <person name="Duclos A."/>
            <person name="Randazzo S."/>
            <person name="Carcy B."/>
            <person name="Debierre-Grockiego F."/>
            <person name="Delbecq S."/>
            <person name="Moubri-Menage K."/>
            <person name="Shams-Eldin H."/>
            <person name="Usmani-Brown S."/>
            <person name="Bringaud F."/>
            <person name="Wincker P."/>
            <person name="Vivares C.P."/>
            <person name="Schwarz R.T."/>
            <person name="Schetters T.P."/>
            <person name="Krause P.J."/>
            <person name="Gorenflot A."/>
            <person name="Berry V."/>
            <person name="Barbe V."/>
            <person name="Ben Mamoun C."/>
        </authorList>
    </citation>
    <scope>NUCLEOTIDE SEQUENCE [LARGE SCALE GENOMIC DNA]</scope>
    <source>
        <strain evidence="1 2">RI</strain>
    </source>
</reference>
<dbReference type="VEuPathDB" id="PiroplasmaDB:BMR1_03g04655"/>
<evidence type="ECO:0000313" key="1">
    <source>
        <dbReference type="EMBL" id="SJK86702.1"/>
    </source>
</evidence>